<dbReference type="PANTHER" id="PTHR13439">
    <property type="entry name" value="CT120 PROTEIN"/>
    <property type="match status" value="1"/>
</dbReference>
<evidence type="ECO:0000256" key="3">
    <source>
        <dbReference type="ARBA" id="ARBA00022989"/>
    </source>
</evidence>
<feature type="transmembrane region" description="Helical" evidence="5">
    <location>
        <begin position="229"/>
        <end position="249"/>
    </location>
</feature>
<proteinExistence type="predicted"/>
<dbReference type="SMART" id="SM00724">
    <property type="entry name" value="TLC"/>
    <property type="match status" value="1"/>
</dbReference>
<evidence type="ECO:0000313" key="8">
    <source>
        <dbReference type="Proteomes" id="UP001549366"/>
    </source>
</evidence>
<evidence type="ECO:0000256" key="5">
    <source>
        <dbReference type="SAM" id="Phobius"/>
    </source>
</evidence>
<feature type="transmembrane region" description="Helical" evidence="5">
    <location>
        <begin position="206"/>
        <end position="223"/>
    </location>
</feature>
<protein>
    <recommendedName>
        <fullName evidence="6">TLC domain-containing protein</fullName>
    </recommendedName>
</protein>
<feature type="transmembrane region" description="Helical" evidence="5">
    <location>
        <begin position="302"/>
        <end position="324"/>
    </location>
</feature>
<evidence type="ECO:0000313" key="7">
    <source>
        <dbReference type="EMBL" id="MET4757101.1"/>
    </source>
</evidence>
<evidence type="ECO:0000256" key="1">
    <source>
        <dbReference type="ARBA" id="ARBA00004141"/>
    </source>
</evidence>
<dbReference type="InterPro" id="IPR006634">
    <property type="entry name" value="TLC-dom"/>
</dbReference>
<dbReference type="EMBL" id="JBEWTB010000002">
    <property type="protein sequence ID" value="MET4757101.1"/>
    <property type="molecule type" value="Genomic_DNA"/>
</dbReference>
<gene>
    <name evidence="7" type="ORF">V5J35_002293</name>
</gene>
<keyword evidence="2 5" id="KW-0812">Transmembrane</keyword>
<dbReference type="Proteomes" id="UP001549366">
    <property type="component" value="Unassembled WGS sequence"/>
</dbReference>
<dbReference type="InterPro" id="IPR050846">
    <property type="entry name" value="TLCD"/>
</dbReference>
<keyword evidence="3 5" id="KW-1133">Transmembrane helix</keyword>
<keyword evidence="4 5" id="KW-0472">Membrane</keyword>
<dbReference type="Pfam" id="PF03798">
    <property type="entry name" value="TRAM_LAG1_CLN8"/>
    <property type="match status" value="1"/>
</dbReference>
<organism evidence="7 8">
    <name type="scientific">Endozoicomonas lisbonensis</name>
    <dbReference type="NCBI Taxonomy" id="3120522"/>
    <lineage>
        <taxon>Bacteria</taxon>
        <taxon>Pseudomonadati</taxon>
        <taxon>Pseudomonadota</taxon>
        <taxon>Gammaproteobacteria</taxon>
        <taxon>Oceanospirillales</taxon>
        <taxon>Endozoicomonadaceae</taxon>
        <taxon>Endozoicomonas</taxon>
    </lineage>
</organism>
<dbReference type="PROSITE" id="PS50922">
    <property type="entry name" value="TLC"/>
    <property type="match status" value="1"/>
</dbReference>
<dbReference type="RefSeq" id="WP_354007278.1">
    <property type="nucleotide sequence ID" value="NZ_JBEWTA010000001.1"/>
</dbReference>
<feature type="transmembrane region" description="Helical" evidence="5">
    <location>
        <begin position="261"/>
        <end position="282"/>
    </location>
</feature>
<feature type="domain" description="TLC" evidence="6">
    <location>
        <begin position="133"/>
        <end position="335"/>
    </location>
</feature>
<sequence length="339" mass="38062">MKKYIIDLALFICLFYFDCLVWANNSTLESEHFFPVCCPLQLQAERNLDNVPESQNEVGSQLFYDGSISVVDCTHPGTMDGCTDSGQPVCLLLPKLLTGEQADNVMDSEARDSALYRQQQLLASALFCFFVATRIVSGNSRVSPLFNALATGPASVYLYSTGNQTLSEVVAAPPSFENNAENLLPLVIYAYSAYEMLFSWYEKENIFVLHGFIIFAGSTVSHYTGKLRLAIFGMVVESSQVFYSAGVLYKERYLAKGSKRPLGFFIPFTLAFFGSRLVVIPYESYRFIKDTYLNKEEYNKNPILSNVIVAGGMALNLMNLYWGYMIIKTAWQRFSPVSN</sequence>
<dbReference type="PANTHER" id="PTHR13439:SF0">
    <property type="entry name" value="TOPOISOMERASE I DAMAGE AFFECTED PROTEIN 4"/>
    <property type="match status" value="1"/>
</dbReference>
<keyword evidence="8" id="KW-1185">Reference proteome</keyword>
<accession>A0ABV2SH46</accession>
<name>A0ABV2SH46_9GAMM</name>
<evidence type="ECO:0000256" key="2">
    <source>
        <dbReference type="ARBA" id="ARBA00022692"/>
    </source>
</evidence>
<reference evidence="7 8" key="1">
    <citation type="submission" date="2024-06" db="EMBL/GenBank/DDBJ databases">
        <title>Genomic Encyclopedia of Type Strains, Phase V (KMG-V): Genome sequencing to study the core and pangenomes of soil and plant-associated prokaryotes.</title>
        <authorList>
            <person name="Whitman W."/>
        </authorList>
    </citation>
    <scope>NUCLEOTIDE SEQUENCE [LARGE SCALE GENOMIC DNA]</scope>
    <source>
        <strain evidence="7 8">NE40</strain>
    </source>
</reference>
<comment type="subcellular location">
    <subcellularLocation>
        <location evidence="1">Membrane</location>
        <topology evidence="1">Multi-pass membrane protein</topology>
    </subcellularLocation>
</comment>
<evidence type="ECO:0000259" key="6">
    <source>
        <dbReference type="PROSITE" id="PS50922"/>
    </source>
</evidence>
<comment type="caution">
    <text evidence="7">The sequence shown here is derived from an EMBL/GenBank/DDBJ whole genome shotgun (WGS) entry which is preliminary data.</text>
</comment>
<evidence type="ECO:0000256" key="4">
    <source>
        <dbReference type="ARBA" id="ARBA00023136"/>
    </source>
</evidence>